<name>C6M4G2_NEISI</name>
<protein>
    <submittedName>
        <fullName evidence="1">Phage minor tail protein</fullName>
    </submittedName>
</protein>
<proteinExistence type="predicted"/>
<keyword evidence="2" id="KW-1185">Reference proteome</keyword>
<gene>
    <name evidence="1" type="ORF">NEISICOT_01408</name>
</gene>
<dbReference type="InterPro" id="IPR010265">
    <property type="entry name" value="Phage_lambda_TipM"/>
</dbReference>
<accession>C6M4G2</accession>
<dbReference type="RefSeq" id="WP_003757683.1">
    <property type="nucleotide sequence ID" value="NZ_ACKO02000007.1"/>
</dbReference>
<sequence>MTETFRWRVASDNKAVHKFDVRSVRFGDGYEQRQPKSLKPKLRSWEIKIVGQKALMAEIKAFFDARRGVEPFNWRPPDGVPVLVKVSEYQETAKGGKAYELSCTFEEVFS</sequence>
<dbReference type="eggNOG" id="COG4718">
    <property type="taxonomic scope" value="Bacteria"/>
</dbReference>
<dbReference type="AlphaFoldDB" id="C6M4G2"/>
<reference evidence="1" key="1">
    <citation type="submission" date="2009-07" db="EMBL/GenBank/DDBJ databases">
        <authorList>
            <person name="Weinstock G."/>
            <person name="Sodergren E."/>
            <person name="Clifton S."/>
            <person name="Fulton L."/>
            <person name="Fulton B."/>
            <person name="Courtney L."/>
            <person name="Fronick C."/>
            <person name="Harrison M."/>
            <person name="Strong C."/>
            <person name="Farmer C."/>
            <person name="Delahaunty K."/>
            <person name="Markovic C."/>
            <person name="Hall O."/>
            <person name="Minx P."/>
            <person name="Tomlinson C."/>
            <person name="Mitreva M."/>
            <person name="Nelson J."/>
            <person name="Hou S."/>
            <person name="Wollam A."/>
            <person name="Pepin K.H."/>
            <person name="Johnson M."/>
            <person name="Bhonagiri V."/>
            <person name="Nash W.E."/>
            <person name="Warren W."/>
            <person name="Chinwalla A."/>
            <person name="Mardis E.R."/>
            <person name="Wilson R.K."/>
        </authorList>
    </citation>
    <scope>NUCLEOTIDE SEQUENCE [LARGE SCALE GENOMIC DNA]</scope>
    <source>
        <strain evidence="1">ATCC 29256</strain>
    </source>
</reference>
<evidence type="ECO:0000313" key="1">
    <source>
        <dbReference type="EMBL" id="EET44745.1"/>
    </source>
</evidence>
<organism evidence="1 2">
    <name type="scientific">Neisseria sicca ATCC 29256</name>
    <dbReference type="NCBI Taxonomy" id="547045"/>
    <lineage>
        <taxon>Bacteria</taxon>
        <taxon>Pseudomonadati</taxon>
        <taxon>Pseudomonadota</taxon>
        <taxon>Betaproteobacteria</taxon>
        <taxon>Neisseriales</taxon>
        <taxon>Neisseriaceae</taxon>
        <taxon>Neisseria</taxon>
    </lineage>
</organism>
<comment type="caution">
    <text evidence="1">The sequence shown here is derived from an EMBL/GenBank/DDBJ whole genome shotgun (WGS) entry which is preliminary data.</text>
</comment>
<evidence type="ECO:0000313" key="2">
    <source>
        <dbReference type="Proteomes" id="UP000005365"/>
    </source>
</evidence>
<dbReference type="EMBL" id="ACKO02000007">
    <property type="protein sequence ID" value="EET44745.1"/>
    <property type="molecule type" value="Genomic_DNA"/>
</dbReference>
<dbReference type="Pfam" id="PF05939">
    <property type="entry name" value="Phage_min_tail"/>
    <property type="match status" value="1"/>
</dbReference>
<dbReference type="Proteomes" id="UP000005365">
    <property type="component" value="Unassembled WGS sequence"/>
</dbReference>